<proteinExistence type="predicted"/>
<accession>A0AC61MX78</accession>
<keyword evidence="2" id="KW-1185">Reference proteome</keyword>
<gene>
    <name evidence="1" type="ORF">JYE49_01130</name>
</gene>
<sequence length="327" mass="36542">MVRLKDIAEVCGVSVATVSRALNGLTSDSRERTAFICQTAKDMGYYPNAAARTLKTSKSNNIGIIYEDRMNHEYFSSLFDELRLEAERNGYDLTFIGRGGFAESNYYEHARQRSLDGVIVVQADFESAGIIRLATSSIPTVIVDHTYEGVDCVTSDNRRSMEQIVRHIYARGHRKIAFIQGEKGAVSRERLAGFYKICAELGIRVPVEYVREGHFHNSADCAAYIQELLQQKDKPTCVLCPDDYSCLGALWLLEAQGIKVPQDISLVGYDGILMSQMITPRLTTYCQDTPRIAKEVFSLLIDAIEFPDSHMPKQVTVSGKLIEGETV</sequence>
<organism evidence="1 2">
    <name type="scientific">Aristaeella hokkaidonensis</name>
    <dbReference type="NCBI Taxonomy" id="3046382"/>
    <lineage>
        <taxon>Bacteria</taxon>
        <taxon>Bacillati</taxon>
        <taxon>Bacillota</taxon>
        <taxon>Clostridia</taxon>
        <taxon>Eubacteriales</taxon>
        <taxon>Aristaeellaceae</taxon>
        <taxon>Aristaeella</taxon>
    </lineage>
</organism>
<reference evidence="1" key="1">
    <citation type="submission" date="2021-01" db="EMBL/GenBank/DDBJ databases">
        <title>Complete genome sequence of Clostridiales bacterium R-7.</title>
        <authorList>
            <person name="Mahoney-Kurpe S.C."/>
            <person name="Palevich N."/>
            <person name="Koike S."/>
            <person name="Moon C.D."/>
            <person name="Attwood G.T."/>
        </authorList>
    </citation>
    <scope>NUCLEOTIDE SEQUENCE</scope>
    <source>
        <strain evidence="1">R-7</strain>
    </source>
</reference>
<evidence type="ECO:0000313" key="2">
    <source>
        <dbReference type="Proteomes" id="UP000682782"/>
    </source>
</evidence>
<protein>
    <submittedName>
        <fullName evidence="1">LacI family DNA-binding transcriptional regulator</fullName>
    </submittedName>
</protein>
<dbReference type="EMBL" id="CP068393">
    <property type="protein sequence ID" value="QUC67342.1"/>
    <property type="molecule type" value="Genomic_DNA"/>
</dbReference>
<dbReference type="Proteomes" id="UP000682782">
    <property type="component" value="Chromosome"/>
</dbReference>
<keyword evidence="1" id="KW-0238">DNA-binding</keyword>
<evidence type="ECO:0000313" key="1">
    <source>
        <dbReference type="EMBL" id="QUC67342.1"/>
    </source>
</evidence>
<name>A0AC61MX78_9FIRM</name>